<dbReference type="SFLD" id="SFLDG00179">
    <property type="entry name" value="mandelate_racemase"/>
    <property type="match status" value="1"/>
</dbReference>
<dbReference type="SUPFAM" id="SSF51604">
    <property type="entry name" value="Enolase C-terminal domain-like"/>
    <property type="match status" value="1"/>
</dbReference>
<dbReference type="PANTHER" id="PTHR13794">
    <property type="entry name" value="ENOLASE SUPERFAMILY, MANDELATE RACEMASE"/>
    <property type="match status" value="1"/>
</dbReference>
<dbReference type="PANTHER" id="PTHR13794:SF58">
    <property type="entry name" value="MITOCHONDRIAL ENOLASE SUPERFAMILY MEMBER 1"/>
    <property type="match status" value="1"/>
</dbReference>
<dbReference type="GO" id="GO:0000287">
    <property type="term" value="F:magnesium ion binding"/>
    <property type="evidence" value="ECO:0007669"/>
    <property type="project" value="TreeGrafter"/>
</dbReference>
<keyword evidence="6" id="KW-1185">Reference proteome</keyword>
<evidence type="ECO:0000256" key="2">
    <source>
        <dbReference type="ARBA" id="ARBA00022723"/>
    </source>
</evidence>
<evidence type="ECO:0000313" key="5">
    <source>
        <dbReference type="EMBL" id="SDX75345.1"/>
    </source>
</evidence>
<name>A0A1H3E9L0_9RHOB</name>
<dbReference type="RefSeq" id="WP_092684537.1">
    <property type="nucleotide sequence ID" value="NZ_FNMZ01000009.1"/>
</dbReference>
<dbReference type="GO" id="GO:0016052">
    <property type="term" value="P:carbohydrate catabolic process"/>
    <property type="evidence" value="ECO:0007669"/>
    <property type="project" value="TreeGrafter"/>
</dbReference>
<dbReference type="CDD" id="cd03316">
    <property type="entry name" value="MR_like"/>
    <property type="match status" value="1"/>
</dbReference>
<evidence type="ECO:0000256" key="3">
    <source>
        <dbReference type="ARBA" id="ARBA00022842"/>
    </source>
</evidence>
<dbReference type="SUPFAM" id="SSF54826">
    <property type="entry name" value="Enolase N-terminal domain-like"/>
    <property type="match status" value="1"/>
</dbReference>
<evidence type="ECO:0000313" key="6">
    <source>
        <dbReference type="Proteomes" id="UP000199118"/>
    </source>
</evidence>
<dbReference type="InterPro" id="IPR013341">
    <property type="entry name" value="Mandelate_racemase_N_dom"/>
</dbReference>
<keyword evidence="3" id="KW-0460">Magnesium</keyword>
<dbReference type="Gene3D" id="3.20.20.120">
    <property type="entry name" value="Enolase-like C-terminal domain"/>
    <property type="match status" value="1"/>
</dbReference>
<dbReference type="Gene3D" id="3.30.390.10">
    <property type="entry name" value="Enolase-like, N-terminal domain"/>
    <property type="match status" value="1"/>
</dbReference>
<dbReference type="InterPro" id="IPR036849">
    <property type="entry name" value="Enolase-like_C_sf"/>
</dbReference>
<sequence>MRITNLATARVDLPLDAPLRTSIHEIASVTCLLVTLETDEGLTGEGYAFCFGRDRLAVLEAMVDALRPMVIGRDPHQVEALWEDMLRACNFLGAAGVTVIAMTPIDLACWDLVGKAADQPLHRLWGGARERVPAYASGGLWLSSGPEALAAEARGFLDQGFKAMKLRLGAIPLAENLARVEAVRDAIGPDIALMADANQGLTVAEAIRLGRALEPYGLVWFEEPIPTWDHHGHAAIAAAIDTPLASGETEYLRHGLANMIERRSADLLMPDLQRMGGYTEFRRAIGQMAAANLPFSPHIFTEHSLHLATAGCAYVEHMPWFGALFRETMELDADGMIALPDGPGTGFSFDPDAIEPHRF</sequence>
<accession>A0A1H3E9L0</accession>
<dbReference type="AlphaFoldDB" id="A0A1H3E9L0"/>
<comment type="cofactor">
    <cofactor evidence="1">
        <name>Mg(2+)</name>
        <dbReference type="ChEBI" id="CHEBI:18420"/>
    </cofactor>
</comment>
<dbReference type="SFLD" id="SFLDS00001">
    <property type="entry name" value="Enolase"/>
    <property type="match status" value="1"/>
</dbReference>
<dbReference type="InterPro" id="IPR013342">
    <property type="entry name" value="Mandelate_racemase_C"/>
</dbReference>
<dbReference type="OrthoDB" id="9802699at2"/>
<evidence type="ECO:0000256" key="1">
    <source>
        <dbReference type="ARBA" id="ARBA00001946"/>
    </source>
</evidence>
<dbReference type="Pfam" id="PF13378">
    <property type="entry name" value="MR_MLE_C"/>
    <property type="match status" value="1"/>
</dbReference>
<dbReference type="Proteomes" id="UP000199118">
    <property type="component" value="Unassembled WGS sequence"/>
</dbReference>
<dbReference type="STRING" id="356660.SAMN05444336_109122"/>
<reference evidence="5 6" key="1">
    <citation type="submission" date="2016-10" db="EMBL/GenBank/DDBJ databases">
        <authorList>
            <person name="de Groot N.N."/>
        </authorList>
    </citation>
    <scope>NUCLEOTIDE SEQUENCE [LARGE SCALE GENOMIC DNA]</scope>
    <source>
        <strain evidence="5 6">DSM 17890</strain>
    </source>
</reference>
<feature type="domain" description="Mandelate racemase/muconate lactonizing enzyme C-terminal" evidence="4">
    <location>
        <begin position="146"/>
        <end position="243"/>
    </location>
</feature>
<keyword evidence="2" id="KW-0479">Metal-binding</keyword>
<dbReference type="EMBL" id="FNMZ01000009">
    <property type="protein sequence ID" value="SDX75345.1"/>
    <property type="molecule type" value="Genomic_DNA"/>
</dbReference>
<gene>
    <name evidence="5" type="ORF">SAMN05444336_109122</name>
</gene>
<dbReference type="InterPro" id="IPR029065">
    <property type="entry name" value="Enolase_C-like"/>
</dbReference>
<dbReference type="SMART" id="SM00922">
    <property type="entry name" value="MR_MLE"/>
    <property type="match status" value="1"/>
</dbReference>
<organism evidence="5 6">
    <name type="scientific">Albimonas donghaensis</name>
    <dbReference type="NCBI Taxonomy" id="356660"/>
    <lineage>
        <taxon>Bacteria</taxon>
        <taxon>Pseudomonadati</taxon>
        <taxon>Pseudomonadota</taxon>
        <taxon>Alphaproteobacteria</taxon>
        <taxon>Rhodobacterales</taxon>
        <taxon>Paracoccaceae</taxon>
        <taxon>Albimonas</taxon>
    </lineage>
</organism>
<dbReference type="InterPro" id="IPR046945">
    <property type="entry name" value="RHMD-like"/>
</dbReference>
<dbReference type="GO" id="GO:0016836">
    <property type="term" value="F:hydro-lyase activity"/>
    <property type="evidence" value="ECO:0007669"/>
    <property type="project" value="TreeGrafter"/>
</dbReference>
<evidence type="ECO:0000259" key="4">
    <source>
        <dbReference type="SMART" id="SM00922"/>
    </source>
</evidence>
<dbReference type="Pfam" id="PF02746">
    <property type="entry name" value="MR_MLE_N"/>
    <property type="match status" value="1"/>
</dbReference>
<dbReference type="InterPro" id="IPR029017">
    <property type="entry name" value="Enolase-like_N"/>
</dbReference>
<proteinExistence type="predicted"/>
<protein>
    <submittedName>
        <fullName evidence="5">L-alanine-DL-glutamate epimerase</fullName>
    </submittedName>
</protein>